<organism evidence="1 2">
    <name type="scientific">Natronospira proteinivora</name>
    <dbReference type="NCBI Taxonomy" id="1807133"/>
    <lineage>
        <taxon>Bacteria</taxon>
        <taxon>Pseudomonadati</taxon>
        <taxon>Pseudomonadota</taxon>
        <taxon>Gammaproteobacteria</taxon>
        <taxon>Natronospirales</taxon>
        <taxon>Natronospiraceae</taxon>
        <taxon>Natronospira</taxon>
    </lineage>
</organism>
<evidence type="ECO:0000313" key="2">
    <source>
        <dbReference type="Proteomes" id="UP001523550"/>
    </source>
</evidence>
<proteinExistence type="predicted"/>
<accession>A0ABT1GCB4</accession>
<evidence type="ECO:0000313" key="1">
    <source>
        <dbReference type="EMBL" id="MCP1728560.1"/>
    </source>
</evidence>
<gene>
    <name evidence="1" type="ORF">J2T60_002574</name>
</gene>
<protein>
    <submittedName>
        <fullName evidence="1">Uncharacterized protein</fullName>
    </submittedName>
</protein>
<dbReference type="Proteomes" id="UP001523550">
    <property type="component" value="Unassembled WGS sequence"/>
</dbReference>
<dbReference type="EMBL" id="JALJYF010000003">
    <property type="protein sequence ID" value="MCP1728560.1"/>
    <property type="molecule type" value="Genomic_DNA"/>
</dbReference>
<name>A0ABT1GCB4_9GAMM</name>
<comment type="caution">
    <text evidence="1">The sequence shown here is derived from an EMBL/GenBank/DDBJ whole genome shotgun (WGS) entry which is preliminary data.</text>
</comment>
<sequence>MPQPNHSLNSQHTQAVTTVHSLCAHSMHQPLNTCVYLSRLGDI</sequence>
<keyword evidence="2" id="KW-1185">Reference proteome</keyword>
<reference evidence="1 2" key="1">
    <citation type="submission" date="2022-03" db="EMBL/GenBank/DDBJ databases">
        <title>Genomic Encyclopedia of Type Strains, Phase III (KMG-III): the genomes of soil and plant-associated and newly described type strains.</title>
        <authorList>
            <person name="Whitman W."/>
        </authorList>
    </citation>
    <scope>NUCLEOTIDE SEQUENCE [LARGE SCALE GENOMIC DNA]</scope>
    <source>
        <strain evidence="1 2">BSker1</strain>
    </source>
</reference>